<dbReference type="Proteomes" id="UP001152798">
    <property type="component" value="Chromosome 6"/>
</dbReference>
<keyword evidence="1" id="KW-0732">Signal</keyword>
<dbReference type="AlphaFoldDB" id="A0A9P0MU38"/>
<organism evidence="2 3">
    <name type="scientific">Nezara viridula</name>
    <name type="common">Southern green stink bug</name>
    <name type="synonym">Cimex viridulus</name>
    <dbReference type="NCBI Taxonomy" id="85310"/>
    <lineage>
        <taxon>Eukaryota</taxon>
        <taxon>Metazoa</taxon>
        <taxon>Ecdysozoa</taxon>
        <taxon>Arthropoda</taxon>
        <taxon>Hexapoda</taxon>
        <taxon>Insecta</taxon>
        <taxon>Pterygota</taxon>
        <taxon>Neoptera</taxon>
        <taxon>Paraneoptera</taxon>
        <taxon>Hemiptera</taxon>
        <taxon>Heteroptera</taxon>
        <taxon>Panheteroptera</taxon>
        <taxon>Pentatomomorpha</taxon>
        <taxon>Pentatomoidea</taxon>
        <taxon>Pentatomidae</taxon>
        <taxon>Pentatominae</taxon>
        <taxon>Nezara</taxon>
    </lineage>
</organism>
<keyword evidence="3" id="KW-1185">Reference proteome</keyword>
<evidence type="ECO:0000256" key="1">
    <source>
        <dbReference type="ARBA" id="ARBA00022729"/>
    </source>
</evidence>
<evidence type="ECO:0000313" key="3">
    <source>
        <dbReference type="Proteomes" id="UP001152798"/>
    </source>
</evidence>
<accession>A0A9P0MU38</accession>
<gene>
    <name evidence="2" type="ORF">NEZAVI_LOCUS12928</name>
</gene>
<proteinExistence type="predicted"/>
<dbReference type="InterPro" id="IPR036846">
    <property type="entry name" value="GM2-AP_sf"/>
</dbReference>
<reference evidence="2" key="1">
    <citation type="submission" date="2022-01" db="EMBL/GenBank/DDBJ databases">
        <authorList>
            <person name="King R."/>
        </authorList>
    </citation>
    <scope>NUCLEOTIDE SEQUENCE</scope>
</reference>
<dbReference type="Gene3D" id="2.70.220.10">
    <property type="entry name" value="Ganglioside GM2 activator"/>
    <property type="match status" value="1"/>
</dbReference>
<dbReference type="OrthoDB" id="6594689at2759"/>
<sequence>MEMSKCASKSEPDTCEYYTTIQYDSMCRLLRQKSEPWYGYFNSTTMPITCPFPKGAWEMKGIKIGLSSAFPLLNGFWRFKNRCYGKNKKLNCCFFMEMTVSSHFGRKV</sequence>
<evidence type="ECO:0000313" key="2">
    <source>
        <dbReference type="EMBL" id="CAH1404530.1"/>
    </source>
</evidence>
<name>A0A9P0MU38_NEZVI</name>
<protein>
    <submittedName>
        <fullName evidence="2">Uncharacterized protein</fullName>
    </submittedName>
</protein>
<dbReference type="EMBL" id="OV725082">
    <property type="protein sequence ID" value="CAH1404530.1"/>
    <property type="molecule type" value="Genomic_DNA"/>
</dbReference>